<keyword evidence="8 13" id="KW-0406">Ion transport</keyword>
<reference evidence="16 17" key="1">
    <citation type="submission" date="2021-04" db="EMBL/GenBank/DDBJ databases">
        <title>Ruania sp. nov., isolated from sandy soil of mangrove forest.</title>
        <authorList>
            <person name="Ge X."/>
            <person name="Huang R."/>
            <person name="Liu W."/>
        </authorList>
    </citation>
    <scope>NUCLEOTIDE SEQUENCE [LARGE SCALE GENOMIC DNA]</scope>
    <source>
        <strain evidence="16 17">N2-46</strain>
    </source>
</reference>
<dbReference type="PANTHER" id="PTHR10031">
    <property type="entry name" value="ATP SYNTHASE LIPID-BINDING PROTEIN, MITOCHONDRIAL"/>
    <property type="match status" value="1"/>
</dbReference>
<keyword evidence="11 13" id="KW-0066">ATP synthesis</keyword>
<dbReference type="InterPro" id="IPR038662">
    <property type="entry name" value="ATP_synth_F0_csu_sf"/>
</dbReference>
<dbReference type="CDD" id="cd18121">
    <property type="entry name" value="ATP-synt_Fo_c"/>
    <property type="match status" value="1"/>
</dbReference>
<keyword evidence="4 13" id="KW-0138">CF(0)</keyword>
<dbReference type="InterPro" id="IPR035921">
    <property type="entry name" value="F/V-ATP_Csub_sf"/>
</dbReference>
<dbReference type="PROSITE" id="PS00605">
    <property type="entry name" value="ATPASE_C"/>
    <property type="match status" value="1"/>
</dbReference>
<evidence type="ECO:0000256" key="3">
    <source>
        <dbReference type="ARBA" id="ARBA00022448"/>
    </source>
</evidence>
<evidence type="ECO:0000256" key="2">
    <source>
        <dbReference type="ARBA" id="ARBA00006704"/>
    </source>
</evidence>
<evidence type="ECO:0000256" key="6">
    <source>
        <dbReference type="ARBA" id="ARBA00022781"/>
    </source>
</evidence>
<evidence type="ECO:0000256" key="8">
    <source>
        <dbReference type="ARBA" id="ARBA00023065"/>
    </source>
</evidence>
<feature type="site" description="Reversibly protonated during proton transport" evidence="13">
    <location>
        <position position="82"/>
    </location>
</feature>
<accession>A0ABS7S7H6</accession>
<evidence type="ECO:0000256" key="14">
    <source>
        <dbReference type="SAM" id="MobiDB-lite"/>
    </source>
</evidence>
<feature type="compositionally biased region" description="Basic and acidic residues" evidence="14">
    <location>
        <begin position="11"/>
        <end position="21"/>
    </location>
</feature>
<comment type="caution">
    <text evidence="13">Lacks conserved residue(s) required for the propagation of feature annotation.</text>
</comment>
<dbReference type="Pfam" id="PF00137">
    <property type="entry name" value="ATP-synt_C"/>
    <property type="match status" value="1"/>
</dbReference>
<dbReference type="PANTHER" id="PTHR10031:SF0">
    <property type="entry name" value="ATPASE PROTEIN 9"/>
    <property type="match status" value="1"/>
</dbReference>
<keyword evidence="17" id="KW-1185">Reference proteome</keyword>
<comment type="function">
    <text evidence="13">Key component of the F(0) channel; it plays a direct role in translocation across the membrane. A homomeric c-ring of between 10-14 subunits forms the central stalk rotor element with the F(1) delta and epsilon subunits.</text>
</comment>
<comment type="caution">
    <text evidence="16">The sequence shown here is derived from an EMBL/GenBank/DDBJ whole genome shotgun (WGS) entry which is preliminary data.</text>
</comment>
<evidence type="ECO:0000256" key="9">
    <source>
        <dbReference type="ARBA" id="ARBA00023121"/>
    </source>
</evidence>
<evidence type="ECO:0000313" key="17">
    <source>
        <dbReference type="Proteomes" id="UP000826651"/>
    </source>
</evidence>
<dbReference type="InterPro" id="IPR002379">
    <property type="entry name" value="ATPase_proteolipid_c-like_dom"/>
</dbReference>
<evidence type="ECO:0000256" key="11">
    <source>
        <dbReference type="ARBA" id="ARBA00023310"/>
    </source>
</evidence>
<name>A0ABS7S7H6_9MICO</name>
<dbReference type="InterPro" id="IPR000454">
    <property type="entry name" value="ATP_synth_F0_csu"/>
</dbReference>
<dbReference type="PRINTS" id="PR00124">
    <property type="entry name" value="ATPASEC"/>
</dbReference>
<feature type="domain" description="V-ATPase proteolipid subunit C-like" evidence="15">
    <location>
        <begin position="35"/>
        <end position="94"/>
    </location>
</feature>
<evidence type="ECO:0000256" key="1">
    <source>
        <dbReference type="ARBA" id="ARBA00004141"/>
    </source>
</evidence>
<dbReference type="EMBL" id="JAGSHT010000010">
    <property type="protein sequence ID" value="MBZ2196311.1"/>
    <property type="molecule type" value="Genomic_DNA"/>
</dbReference>
<feature type="region of interest" description="Disordered" evidence="14">
    <location>
        <begin position="1"/>
        <end position="22"/>
    </location>
</feature>
<dbReference type="InterPro" id="IPR020537">
    <property type="entry name" value="ATP_synth_F0_csu_DDCD_BS"/>
</dbReference>
<dbReference type="InterPro" id="IPR005953">
    <property type="entry name" value="ATP_synth_csu_bac/chlpt"/>
</dbReference>
<feature type="transmembrane region" description="Helical" evidence="13">
    <location>
        <begin position="70"/>
        <end position="95"/>
    </location>
</feature>
<evidence type="ECO:0000256" key="13">
    <source>
        <dbReference type="HAMAP-Rule" id="MF_01396"/>
    </source>
</evidence>
<keyword evidence="10 13" id="KW-0472">Membrane</keyword>
<evidence type="ECO:0000256" key="10">
    <source>
        <dbReference type="ARBA" id="ARBA00023136"/>
    </source>
</evidence>
<dbReference type="NCBIfam" id="TIGR01260">
    <property type="entry name" value="ATP_synt_c"/>
    <property type="match status" value="1"/>
</dbReference>
<keyword evidence="6 13" id="KW-0375">Hydrogen ion transport</keyword>
<dbReference type="Proteomes" id="UP000826651">
    <property type="component" value="Unassembled WGS sequence"/>
</dbReference>
<comment type="function">
    <text evidence="12 13">F(1)F(0) ATP synthase produces ATP from ADP in the presence of a proton or sodium gradient. F-type ATPases consist of two structural domains, F(1) containing the extramembraneous catalytic core and F(0) containing the membrane proton channel, linked together by a central stalk and a peripheral stalk. During catalysis, ATP synthesis in the catalytic domain of F(1) is coupled via a rotary mechanism of the central stalk subunits to proton translocation.</text>
</comment>
<evidence type="ECO:0000256" key="5">
    <source>
        <dbReference type="ARBA" id="ARBA00022692"/>
    </source>
</evidence>
<protein>
    <recommendedName>
        <fullName evidence="13">ATP synthase subunit c</fullName>
    </recommendedName>
    <alternativeName>
        <fullName evidence="13">ATP synthase F(0) sector subunit c</fullName>
    </alternativeName>
    <alternativeName>
        <fullName evidence="13">F-type ATPase subunit c</fullName>
        <shortName evidence="13">F-ATPase subunit c</shortName>
    </alternativeName>
    <alternativeName>
        <fullName evidence="13">Lipid-binding protein</fullName>
    </alternativeName>
</protein>
<evidence type="ECO:0000256" key="12">
    <source>
        <dbReference type="ARBA" id="ARBA00025198"/>
    </source>
</evidence>
<dbReference type="SUPFAM" id="SSF81333">
    <property type="entry name" value="F1F0 ATP synthase subunit C"/>
    <property type="match status" value="1"/>
</dbReference>
<proteinExistence type="inferred from homology"/>
<keyword evidence="7 13" id="KW-1133">Transmembrane helix</keyword>
<evidence type="ECO:0000259" key="15">
    <source>
        <dbReference type="Pfam" id="PF00137"/>
    </source>
</evidence>
<dbReference type="HAMAP" id="MF_01396">
    <property type="entry name" value="ATP_synth_c_bact"/>
    <property type="match status" value="1"/>
</dbReference>
<evidence type="ECO:0000256" key="4">
    <source>
        <dbReference type="ARBA" id="ARBA00022547"/>
    </source>
</evidence>
<sequence>MARTLGRPVRRTTDAHPERLQEGNAVEGITGNIATVGYGLATIGPGIGLGIVIGQTQIATARQPEVAGRLFTNMMIGAALIEVLGLLGLVAGLMFT</sequence>
<organism evidence="16 17">
    <name type="scientific">Occultella gossypii</name>
    <dbReference type="NCBI Taxonomy" id="2800820"/>
    <lineage>
        <taxon>Bacteria</taxon>
        <taxon>Bacillati</taxon>
        <taxon>Actinomycetota</taxon>
        <taxon>Actinomycetes</taxon>
        <taxon>Micrococcales</taxon>
        <taxon>Ruaniaceae</taxon>
        <taxon>Occultella</taxon>
    </lineage>
</organism>
<keyword evidence="5 13" id="KW-0812">Transmembrane</keyword>
<gene>
    <name evidence="13 16" type="primary">atpE</name>
    <name evidence="16" type="ORF">KCQ71_09120</name>
</gene>
<keyword evidence="13" id="KW-1003">Cell membrane</keyword>
<dbReference type="Gene3D" id="1.20.20.10">
    <property type="entry name" value="F1F0 ATP synthase subunit C"/>
    <property type="match status" value="1"/>
</dbReference>
<evidence type="ECO:0000256" key="7">
    <source>
        <dbReference type="ARBA" id="ARBA00022989"/>
    </source>
</evidence>
<evidence type="ECO:0000313" key="16">
    <source>
        <dbReference type="EMBL" id="MBZ2196311.1"/>
    </source>
</evidence>
<keyword evidence="3 13" id="KW-0813">Transport</keyword>
<comment type="subcellular location">
    <subcellularLocation>
        <location evidence="13">Cell membrane</location>
        <topology evidence="13">Multi-pass membrane protein</topology>
    </subcellularLocation>
    <subcellularLocation>
        <location evidence="1">Membrane</location>
        <topology evidence="1">Multi-pass membrane protein</topology>
    </subcellularLocation>
</comment>
<comment type="similarity">
    <text evidence="2 13">Belongs to the ATPase C chain family.</text>
</comment>
<keyword evidence="9 13" id="KW-0446">Lipid-binding</keyword>